<sequence length="54" mass="6490">MITLVLADCYFLRFLKITDHFSIILYYLYYGISITLRKPIYRLLPFVLTIKILS</sequence>
<organism evidence="2 3">
    <name type="scientific">Rhizophagus irregularis</name>
    <dbReference type="NCBI Taxonomy" id="588596"/>
    <lineage>
        <taxon>Eukaryota</taxon>
        <taxon>Fungi</taxon>
        <taxon>Fungi incertae sedis</taxon>
        <taxon>Mucoromycota</taxon>
        <taxon>Glomeromycotina</taxon>
        <taxon>Glomeromycetes</taxon>
        <taxon>Glomerales</taxon>
        <taxon>Glomeraceae</taxon>
        <taxon>Rhizophagus</taxon>
    </lineage>
</organism>
<keyword evidence="1" id="KW-0812">Transmembrane</keyword>
<dbReference type="Proteomes" id="UP000232722">
    <property type="component" value="Unassembled WGS sequence"/>
</dbReference>
<keyword evidence="1" id="KW-0472">Membrane</keyword>
<feature type="transmembrane region" description="Helical" evidence="1">
    <location>
        <begin position="20"/>
        <end position="36"/>
    </location>
</feature>
<proteinExistence type="predicted"/>
<evidence type="ECO:0000313" key="2">
    <source>
        <dbReference type="EMBL" id="PKB93754.1"/>
    </source>
</evidence>
<dbReference type="EMBL" id="LLXJ01007328">
    <property type="protein sequence ID" value="PKB93754.1"/>
    <property type="molecule type" value="Genomic_DNA"/>
</dbReference>
<comment type="caution">
    <text evidence="2">The sequence shown here is derived from an EMBL/GenBank/DDBJ whole genome shotgun (WGS) entry which is preliminary data.</text>
</comment>
<accession>A0A2N0NGS7</accession>
<reference evidence="2 3" key="2">
    <citation type="submission" date="2017-09" db="EMBL/GenBank/DDBJ databases">
        <title>Extensive intraspecific genome diversity in a model arbuscular mycorrhizal fungus.</title>
        <authorList>
            <person name="Chen E.C."/>
            <person name="Morin E."/>
            <person name="Beaudet D."/>
            <person name="Noel J."/>
            <person name="Ndikumana S."/>
            <person name="Charron P."/>
            <person name="St-Onge C."/>
            <person name="Giorgi J."/>
            <person name="Grigoriev I.V."/>
            <person name="Roux C."/>
            <person name="Martin F.M."/>
            <person name="Corradi N."/>
        </authorList>
    </citation>
    <scope>NUCLEOTIDE SEQUENCE [LARGE SCALE GENOMIC DNA]</scope>
    <source>
        <strain evidence="2 3">A5</strain>
    </source>
</reference>
<gene>
    <name evidence="2" type="ORF">RhiirA5_440421</name>
</gene>
<reference evidence="2 3" key="1">
    <citation type="submission" date="2016-04" db="EMBL/GenBank/DDBJ databases">
        <title>Genome analyses suggest a sexual origin of heterokaryosis in a supposedly ancient asexual fungus.</title>
        <authorList>
            <person name="Ropars J."/>
            <person name="Sedzielewska K."/>
            <person name="Noel J."/>
            <person name="Charron P."/>
            <person name="Farinelli L."/>
            <person name="Marton T."/>
            <person name="Kruger M."/>
            <person name="Pelin A."/>
            <person name="Brachmann A."/>
            <person name="Corradi N."/>
        </authorList>
    </citation>
    <scope>NUCLEOTIDE SEQUENCE [LARGE SCALE GENOMIC DNA]</scope>
    <source>
        <strain evidence="2 3">A5</strain>
    </source>
</reference>
<dbReference type="AlphaFoldDB" id="A0A2N0NGS7"/>
<evidence type="ECO:0000256" key="1">
    <source>
        <dbReference type="SAM" id="Phobius"/>
    </source>
</evidence>
<protein>
    <submittedName>
        <fullName evidence="2">Uncharacterized protein</fullName>
    </submittedName>
</protein>
<evidence type="ECO:0000313" key="3">
    <source>
        <dbReference type="Proteomes" id="UP000232722"/>
    </source>
</evidence>
<name>A0A2N0NGS7_9GLOM</name>
<keyword evidence="1" id="KW-1133">Transmembrane helix</keyword>